<dbReference type="AlphaFoldDB" id="A0A916Z8W1"/>
<evidence type="ECO:0000313" key="1">
    <source>
        <dbReference type="EMBL" id="GGD82033.1"/>
    </source>
</evidence>
<sequence length="65" mass="7231">MKEVCICDWKTRGASLELTAIDLQQAAINSVDCSLFGIPLQVHRVALHIRQEDADFAKGRNEPAH</sequence>
<evidence type="ECO:0000313" key="2">
    <source>
        <dbReference type="Proteomes" id="UP000612456"/>
    </source>
</evidence>
<reference evidence="1" key="2">
    <citation type="submission" date="2020-09" db="EMBL/GenBank/DDBJ databases">
        <authorList>
            <person name="Sun Q."/>
            <person name="Zhou Y."/>
        </authorList>
    </citation>
    <scope>NUCLEOTIDE SEQUENCE</scope>
    <source>
        <strain evidence="1">CGMCC 1.15178</strain>
    </source>
</reference>
<keyword evidence="2" id="KW-1185">Reference proteome</keyword>
<reference evidence="1" key="1">
    <citation type="journal article" date="2014" name="Int. J. Syst. Evol. Microbiol.">
        <title>Complete genome sequence of Corynebacterium casei LMG S-19264T (=DSM 44701T), isolated from a smear-ripened cheese.</title>
        <authorList>
            <consortium name="US DOE Joint Genome Institute (JGI-PGF)"/>
            <person name="Walter F."/>
            <person name="Albersmeier A."/>
            <person name="Kalinowski J."/>
            <person name="Ruckert C."/>
        </authorList>
    </citation>
    <scope>NUCLEOTIDE SEQUENCE</scope>
    <source>
        <strain evidence="1">CGMCC 1.15178</strain>
    </source>
</reference>
<accession>A0A916Z8W1</accession>
<dbReference type="Proteomes" id="UP000612456">
    <property type="component" value="Unassembled WGS sequence"/>
</dbReference>
<name>A0A916Z8W1_9BACL</name>
<proteinExistence type="predicted"/>
<dbReference type="EMBL" id="BMHP01000003">
    <property type="protein sequence ID" value="GGD82033.1"/>
    <property type="molecule type" value="Genomic_DNA"/>
</dbReference>
<organism evidence="1 2">
    <name type="scientific">Paenibacillus nasutitermitis</name>
    <dbReference type="NCBI Taxonomy" id="1652958"/>
    <lineage>
        <taxon>Bacteria</taxon>
        <taxon>Bacillati</taxon>
        <taxon>Bacillota</taxon>
        <taxon>Bacilli</taxon>
        <taxon>Bacillales</taxon>
        <taxon>Paenibacillaceae</taxon>
        <taxon>Paenibacillus</taxon>
    </lineage>
</organism>
<gene>
    <name evidence="1" type="ORF">GCM10010911_45180</name>
</gene>
<protein>
    <submittedName>
        <fullName evidence="1">Uncharacterized protein</fullName>
    </submittedName>
</protein>
<comment type="caution">
    <text evidence="1">The sequence shown here is derived from an EMBL/GenBank/DDBJ whole genome shotgun (WGS) entry which is preliminary data.</text>
</comment>